<name>A0A174MU35_9FIRM</name>
<dbReference type="GO" id="GO:1902201">
    <property type="term" value="P:negative regulation of bacterial-type flagellum-dependent cell motility"/>
    <property type="evidence" value="ECO:0007669"/>
    <property type="project" value="TreeGrafter"/>
</dbReference>
<evidence type="ECO:0000256" key="1">
    <source>
        <dbReference type="SAM" id="Phobius"/>
    </source>
</evidence>
<keyword evidence="1" id="KW-0472">Membrane</keyword>
<dbReference type="PANTHER" id="PTHR45138:SF9">
    <property type="entry name" value="DIGUANYLATE CYCLASE DGCM-RELATED"/>
    <property type="match status" value="1"/>
</dbReference>
<proteinExistence type="predicted"/>
<dbReference type="InterPro" id="IPR050469">
    <property type="entry name" value="Diguanylate_Cyclase"/>
</dbReference>
<evidence type="ECO:0000313" key="4">
    <source>
        <dbReference type="Proteomes" id="UP000095544"/>
    </source>
</evidence>
<dbReference type="PROSITE" id="PS50887">
    <property type="entry name" value="GGDEF"/>
    <property type="match status" value="1"/>
</dbReference>
<feature type="transmembrane region" description="Helical" evidence="1">
    <location>
        <begin position="37"/>
        <end position="58"/>
    </location>
</feature>
<dbReference type="OrthoDB" id="9804955at2"/>
<dbReference type="InterPro" id="IPR043128">
    <property type="entry name" value="Rev_trsase/Diguanyl_cyclase"/>
</dbReference>
<dbReference type="STRING" id="39482.ERS852491_05014"/>
<dbReference type="InterPro" id="IPR029787">
    <property type="entry name" value="Nucleotide_cyclase"/>
</dbReference>
<feature type="transmembrane region" description="Helical" evidence="1">
    <location>
        <begin position="175"/>
        <end position="193"/>
    </location>
</feature>
<feature type="transmembrane region" description="Helical" evidence="1">
    <location>
        <begin position="102"/>
        <end position="119"/>
    </location>
</feature>
<keyword evidence="1" id="KW-1133">Transmembrane helix</keyword>
<reference evidence="3 4" key="1">
    <citation type="submission" date="2015-09" db="EMBL/GenBank/DDBJ databases">
        <authorList>
            <consortium name="Pathogen Informatics"/>
        </authorList>
    </citation>
    <scope>NUCLEOTIDE SEQUENCE [LARGE SCALE GENOMIC DNA]</scope>
    <source>
        <strain evidence="3 4">2789STDY5834876</strain>
    </source>
</reference>
<evidence type="ECO:0000313" key="3">
    <source>
        <dbReference type="EMBL" id="CUP38237.1"/>
    </source>
</evidence>
<dbReference type="RefSeq" id="WP_050638702.1">
    <property type="nucleotide sequence ID" value="NZ_CABKUE010000004.1"/>
</dbReference>
<feature type="transmembrane region" description="Helical" evidence="1">
    <location>
        <begin position="125"/>
        <end position="142"/>
    </location>
</feature>
<dbReference type="InterPro" id="IPR000160">
    <property type="entry name" value="GGDEF_dom"/>
</dbReference>
<organism evidence="3 4">
    <name type="scientific">Faecalicatena contorta</name>
    <dbReference type="NCBI Taxonomy" id="39482"/>
    <lineage>
        <taxon>Bacteria</taxon>
        <taxon>Bacillati</taxon>
        <taxon>Bacillota</taxon>
        <taxon>Clostridia</taxon>
        <taxon>Lachnospirales</taxon>
        <taxon>Lachnospiraceae</taxon>
        <taxon>Faecalicatena</taxon>
    </lineage>
</organism>
<evidence type="ECO:0000259" key="2">
    <source>
        <dbReference type="PROSITE" id="PS50887"/>
    </source>
</evidence>
<dbReference type="GO" id="GO:0005886">
    <property type="term" value="C:plasma membrane"/>
    <property type="evidence" value="ECO:0007669"/>
    <property type="project" value="TreeGrafter"/>
</dbReference>
<protein>
    <submittedName>
        <fullName evidence="3">Bacteriophytochrome cph2</fullName>
    </submittedName>
</protein>
<feature type="transmembrane region" description="Helical" evidence="1">
    <location>
        <begin position="70"/>
        <end position="90"/>
    </location>
</feature>
<dbReference type="CDD" id="cd01949">
    <property type="entry name" value="GGDEF"/>
    <property type="match status" value="1"/>
</dbReference>
<sequence>MKAGIFFKKPGPILTPDQKLGFREYFPQKVYKTERNIAVIVAGTQLCMLLVSACKAGGPFADSESARYFFMYVMLFLSTVSILPVHASLVKKKKYREYLWIRRLYVVILYAWVIGITLLDKRNGMGIVIYCYLVPTLAAVMLQPPLESILIFGGSWSVLTGMLAFTASPHFTADLINSSFTTVLALFISIRSYQSMAVTYRDRETIAKQYREIEKANVMLNRMACTDQLTGLYNRRYLIENVRGLFESYQKSRMHAVLLMLDIDYFKQYNDTYGHLNGDECLKQMGAVIRTYSQENGMIAVRYGGEEFLAIKFCEAQEAGDFAGELQKRIAKAGLPRADAKNGRVTVSIGVWRGSLEELDSFEVALKYADQALYDAKKAGRDCICYYNNRCSVQENS</sequence>
<dbReference type="Pfam" id="PF00990">
    <property type="entry name" value="GGDEF"/>
    <property type="match status" value="1"/>
</dbReference>
<feature type="transmembrane region" description="Helical" evidence="1">
    <location>
        <begin position="149"/>
        <end position="169"/>
    </location>
</feature>
<dbReference type="PANTHER" id="PTHR45138">
    <property type="entry name" value="REGULATORY COMPONENTS OF SENSORY TRANSDUCTION SYSTEM"/>
    <property type="match status" value="1"/>
</dbReference>
<dbReference type="NCBIfam" id="TIGR00254">
    <property type="entry name" value="GGDEF"/>
    <property type="match status" value="1"/>
</dbReference>
<feature type="domain" description="GGDEF" evidence="2">
    <location>
        <begin position="254"/>
        <end position="389"/>
    </location>
</feature>
<dbReference type="SMART" id="SM00267">
    <property type="entry name" value="GGDEF"/>
    <property type="match status" value="1"/>
</dbReference>
<keyword evidence="1" id="KW-0812">Transmembrane</keyword>
<dbReference type="SUPFAM" id="SSF55073">
    <property type="entry name" value="Nucleotide cyclase"/>
    <property type="match status" value="1"/>
</dbReference>
<dbReference type="EMBL" id="CYZU01000094">
    <property type="protein sequence ID" value="CUP38237.1"/>
    <property type="molecule type" value="Genomic_DNA"/>
</dbReference>
<dbReference type="FunFam" id="3.30.70.270:FF:000001">
    <property type="entry name" value="Diguanylate cyclase domain protein"/>
    <property type="match status" value="1"/>
</dbReference>
<dbReference type="GO" id="GO:0043709">
    <property type="term" value="P:cell adhesion involved in single-species biofilm formation"/>
    <property type="evidence" value="ECO:0007669"/>
    <property type="project" value="TreeGrafter"/>
</dbReference>
<dbReference type="GO" id="GO:0052621">
    <property type="term" value="F:diguanylate cyclase activity"/>
    <property type="evidence" value="ECO:0007669"/>
    <property type="project" value="TreeGrafter"/>
</dbReference>
<accession>A0A174MU35</accession>
<dbReference type="AlphaFoldDB" id="A0A174MU35"/>
<dbReference type="Proteomes" id="UP000095544">
    <property type="component" value="Unassembled WGS sequence"/>
</dbReference>
<gene>
    <name evidence="3" type="primary">cph2_9</name>
    <name evidence="3" type="ORF">ERS852491_05014</name>
</gene>
<dbReference type="Gene3D" id="3.30.70.270">
    <property type="match status" value="1"/>
</dbReference>